<evidence type="ECO:0000256" key="6">
    <source>
        <dbReference type="ARBA" id="ARBA00023136"/>
    </source>
</evidence>
<evidence type="ECO:0000256" key="3">
    <source>
        <dbReference type="ARBA" id="ARBA00014451"/>
    </source>
</evidence>
<evidence type="ECO:0000256" key="1">
    <source>
        <dbReference type="ARBA" id="ARBA00004167"/>
    </source>
</evidence>
<keyword evidence="9" id="KW-1185">Reference proteome</keyword>
<reference evidence="8 9" key="1">
    <citation type="submission" date="2019-01" db="EMBL/GenBank/DDBJ databases">
        <authorList>
            <person name="Sayadi A."/>
        </authorList>
    </citation>
    <scope>NUCLEOTIDE SEQUENCE [LARGE SCALE GENOMIC DNA]</scope>
</reference>
<keyword evidence="4 7" id="KW-0812">Transmembrane</keyword>
<name>A0A653BFK5_CALMS</name>
<feature type="transmembrane region" description="Helical" evidence="7">
    <location>
        <begin position="35"/>
        <end position="54"/>
    </location>
</feature>
<dbReference type="InterPro" id="IPR026686">
    <property type="entry name" value="UPF0708"/>
</dbReference>
<gene>
    <name evidence="8" type="ORF">CALMAC_LOCUS566</name>
</gene>
<evidence type="ECO:0000256" key="7">
    <source>
        <dbReference type="SAM" id="Phobius"/>
    </source>
</evidence>
<proteinExistence type="inferred from homology"/>
<dbReference type="GO" id="GO:0016020">
    <property type="term" value="C:membrane"/>
    <property type="evidence" value="ECO:0007669"/>
    <property type="project" value="UniProtKB-SubCell"/>
</dbReference>
<protein>
    <recommendedName>
        <fullName evidence="3">Small integral membrane protein 8</fullName>
    </recommendedName>
</protein>
<organism evidence="8 9">
    <name type="scientific">Callosobruchus maculatus</name>
    <name type="common">Southern cowpea weevil</name>
    <name type="synonym">Pulse bruchid</name>
    <dbReference type="NCBI Taxonomy" id="64391"/>
    <lineage>
        <taxon>Eukaryota</taxon>
        <taxon>Metazoa</taxon>
        <taxon>Ecdysozoa</taxon>
        <taxon>Arthropoda</taxon>
        <taxon>Hexapoda</taxon>
        <taxon>Insecta</taxon>
        <taxon>Pterygota</taxon>
        <taxon>Neoptera</taxon>
        <taxon>Endopterygota</taxon>
        <taxon>Coleoptera</taxon>
        <taxon>Polyphaga</taxon>
        <taxon>Cucujiformia</taxon>
        <taxon>Chrysomeloidea</taxon>
        <taxon>Chrysomelidae</taxon>
        <taxon>Bruchinae</taxon>
        <taxon>Bruchini</taxon>
        <taxon>Callosobruchus</taxon>
    </lineage>
</organism>
<dbReference type="AlphaFoldDB" id="A0A653BFK5"/>
<dbReference type="Proteomes" id="UP000410492">
    <property type="component" value="Unassembled WGS sequence"/>
</dbReference>
<evidence type="ECO:0000256" key="2">
    <source>
        <dbReference type="ARBA" id="ARBA00009328"/>
    </source>
</evidence>
<dbReference type="EMBL" id="CAACVG010000596">
    <property type="protein sequence ID" value="VEN34331.1"/>
    <property type="molecule type" value="Genomic_DNA"/>
</dbReference>
<evidence type="ECO:0000256" key="5">
    <source>
        <dbReference type="ARBA" id="ARBA00022989"/>
    </source>
</evidence>
<sequence>MQDKKQSAPGDGLRSVRTTTFFRAINFELYAKPNAVIMGLGLVAIAGCAGYIAYMRSKYEKLGYYAAVKADGTEQFVKKKSKWD</sequence>
<evidence type="ECO:0000313" key="9">
    <source>
        <dbReference type="Proteomes" id="UP000410492"/>
    </source>
</evidence>
<evidence type="ECO:0000313" key="8">
    <source>
        <dbReference type="EMBL" id="VEN34331.1"/>
    </source>
</evidence>
<evidence type="ECO:0000256" key="4">
    <source>
        <dbReference type="ARBA" id="ARBA00022692"/>
    </source>
</evidence>
<keyword evidence="5 7" id="KW-1133">Transmembrane helix</keyword>
<keyword evidence="6 7" id="KW-0472">Membrane</keyword>
<accession>A0A653BFK5</accession>
<dbReference type="Pfam" id="PF14937">
    <property type="entry name" value="DUF4500"/>
    <property type="match status" value="1"/>
</dbReference>
<dbReference type="PANTHER" id="PTHR14274">
    <property type="entry name" value="SMALL INTEGRAL MEMBRANE PROTEIN 8"/>
    <property type="match status" value="1"/>
</dbReference>
<comment type="subcellular location">
    <subcellularLocation>
        <location evidence="1">Membrane</location>
        <topology evidence="1">Single-pass membrane protein</topology>
    </subcellularLocation>
</comment>
<comment type="similarity">
    <text evidence="2">Belongs to the SMIM8 family.</text>
</comment>
<dbReference type="PANTHER" id="PTHR14274:SF1">
    <property type="entry name" value="SMALL INTEGRAL MEMBRANE PROTEIN 8"/>
    <property type="match status" value="1"/>
</dbReference>